<gene>
    <name evidence="1" type="ORF">JJB74_28900</name>
</gene>
<dbReference type="RefSeq" id="WP_200598022.1">
    <property type="nucleotide sequence ID" value="NZ_JAEPBG010000024.1"/>
</dbReference>
<keyword evidence="2" id="KW-1185">Reference proteome</keyword>
<sequence length="86" mass="9841">MIDFQSEVKGCQTFALGLVHRYDAQAFVMSPLHFQQENFNALDLILNLNTMQAYELSLPVTHSCMRVILFGFLNPGYPLSPRFRMG</sequence>
<dbReference type="Proteomes" id="UP000622890">
    <property type="component" value="Unassembled WGS sequence"/>
</dbReference>
<accession>A0A934T459</accession>
<proteinExistence type="predicted"/>
<dbReference type="AlphaFoldDB" id="A0A934T459"/>
<evidence type="ECO:0000313" key="1">
    <source>
        <dbReference type="EMBL" id="MBK4738653.1"/>
    </source>
</evidence>
<dbReference type="EMBL" id="JAEPBG010000024">
    <property type="protein sequence ID" value="MBK4738653.1"/>
    <property type="molecule type" value="Genomic_DNA"/>
</dbReference>
<comment type="caution">
    <text evidence="1">The sequence shown here is derived from an EMBL/GenBank/DDBJ whole genome shotgun (WGS) entry which is preliminary data.</text>
</comment>
<evidence type="ECO:0000313" key="2">
    <source>
        <dbReference type="Proteomes" id="UP000622890"/>
    </source>
</evidence>
<organism evidence="1 2">
    <name type="scientific">Noviherbaspirillum pedocola</name>
    <dbReference type="NCBI Taxonomy" id="2801341"/>
    <lineage>
        <taxon>Bacteria</taxon>
        <taxon>Pseudomonadati</taxon>
        <taxon>Pseudomonadota</taxon>
        <taxon>Betaproteobacteria</taxon>
        <taxon>Burkholderiales</taxon>
        <taxon>Oxalobacteraceae</taxon>
        <taxon>Noviherbaspirillum</taxon>
    </lineage>
</organism>
<name>A0A934T459_9BURK</name>
<protein>
    <submittedName>
        <fullName evidence="1">Uncharacterized protein</fullName>
    </submittedName>
</protein>
<reference evidence="1" key="1">
    <citation type="submission" date="2021-01" db="EMBL/GenBank/DDBJ databases">
        <title>Genome sequence of strain Noviherbaspirillum sp. DKR-6.</title>
        <authorList>
            <person name="Chaudhary D.K."/>
        </authorList>
    </citation>
    <scope>NUCLEOTIDE SEQUENCE</scope>
    <source>
        <strain evidence="1">DKR-6</strain>
    </source>
</reference>